<keyword evidence="3" id="KW-1185">Reference proteome</keyword>
<evidence type="ECO:0000313" key="3">
    <source>
        <dbReference type="Proteomes" id="UP001275436"/>
    </source>
</evidence>
<dbReference type="EMBL" id="BSKO01000001">
    <property type="protein sequence ID" value="GLO67210.1"/>
    <property type="molecule type" value="Genomic_DNA"/>
</dbReference>
<name>A0ABQ5TPZ6_9BACI</name>
<evidence type="ECO:0000313" key="2">
    <source>
        <dbReference type="EMBL" id="GLO67210.1"/>
    </source>
</evidence>
<protein>
    <recommendedName>
        <fullName evidence="1">Helix-turn-helix conjugative transposon-like domain-containing protein</fullName>
    </recommendedName>
</protein>
<dbReference type="RefSeq" id="WP_017797735.1">
    <property type="nucleotide sequence ID" value="NZ_BSKO01000001.1"/>
</dbReference>
<gene>
    <name evidence="2" type="ORF">MACH08_29940</name>
</gene>
<organism evidence="2 3">
    <name type="scientific">Oceanobacillus kimchii</name>
    <dbReference type="NCBI Taxonomy" id="746691"/>
    <lineage>
        <taxon>Bacteria</taxon>
        <taxon>Bacillati</taxon>
        <taxon>Bacillota</taxon>
        <taxon>Bacilli</taxon>
        <taxon>Bacillales</taxon>
        <taxon>Bacillaceae</taxon>
        <taxon>Oceanobacillus</taxon>
    </lineage>
</organism>
<proteinExistence type="predicted"/>
<sequence length="88" mass="10800">MTRLIELTKRVQLENDLESLETILHLFEPKMKQSLLQTNYQEREDLLQELQIKTIDIIQNYDWTKGYTFWEYTEKLQSEFYSTYQEAN</sequence>
<dbReference type="Pfam" id="PF12645">
    <property type="entry name" value="HTH_16"/>
    <property type="match status" value="1"/>
</dbReference>
<reference evidence="2 3" key="1">
    <citation type="submission" date="2023-02" db="EMBL/GenBank/DDBJ databases">
        <title>Oceanobacillus kimchii IFOP_LL358 isolated form Alexandrium catenella lab strain.</title>
        <authorList>
            <person name="Gajardo G."/>
            <person name="Ueki S."/>
            <person name="Maruyama F."/>
        </authorList>
    </citation>
    <scope>NUCLEOTIDE SEQUENCE [LARGE SCALE GENOMIC DNA]</scope>
    <source>
        <strain evidence="2 3">IFOP_LL358</strain>
    </source>
</reference>
<dbReference type="InterPro" id="IPR024760">
    <property type="entry name" value="HTH_dom_conjug_TS-like"/>
</dbReference>
<accession>A0ABQ5TPZ6</accession>
<evidence type="ECO:0000259" key="1">
    <source>
        <dbReference type="Pfam" id="PF12645"/>
    </source>
</evidence>
<dbReference type="Proteomes" id="UP001275436">
    <property type="component" value="Unassembled WGS sequence"/>
</dbReference>
<feature type="domain" description="Helix-turn-helix conjugative transposon-like" evidence="1">
    <location>
        <begin position="14"/>
        <end position="62"/>
    </location>
</feature>
<comment type="caution">
    <text evidence="2">The sequence shown here is derived from an EMBL/GenBank/DDBJ whole genome shotgun (WGS) entry which is preliminary data.</text>
</comment>